<name>A0AA38TWW9_9ASTR</name>
<dbReference type="PANTHER" id="PTHR38372:SF2">
    <property type="entry name" value="DENTIN SIALOPHOSPHOPROTEIN-LIKE PROTEIN"/>
    <property type="match status" value="1"/>
</dbReference>
<feature type="compositionally biased region" description="Basic and acidic residues" evidence="1">
    <location>
        <begin position="164"/>
        <end position="197"/>
    </location>
</feature>
<dbReference type="AlphaFoldDB" id="A0AA38TWW9"/>
<dbReference type="PANTHER" id="PTHR38372">
    <property type="entry name" value="DENTIN SIALOPHOSPHOPROTEIN-LIKE PROTEIN"/>
    <property type="match status" value="1"/>
</dbReference>
<feature type="compositionally biased region" description="Polar residues" evidence="1">
    <location>
        <begin position="109"/>
        <end position="118"/>
    </location>
</feature>
<sequence length="289" mass="33117">MGEFREDLLEETPGDKKRFERNNSFKQSENKPSSDYRNLDVSKGNLAGRTSLDSAKASPLQSGAPTIPPNLSKKLIPEDHNDDFPRINGKPIQRETQPLSRTDHVKPGPQQNKFAETNSKGRHNEAGAGQGIGSEGYSDGPRKVLPVGAAHNKYEKQGALPTTRDNRRQKPNDLGEKRKDFWLVDSRDSGQKRREMESSSDDSISSYAKYEKEEPEMKGPISDLTQYNEYVQEYREKYECYHTLNKILQSYRNEFQIFGRDLELAKGRDTERYNNIIEQLMESYRQCST</sequence>
<dbReference type="InterPro" id="IPR010844">
    <property type="entry name" value="Occludin_ELL"/>
</dbReference>
<feature type="non-terminal residue" evidence="3">
    <location>
        <position position="1"/>
    </location>
</feature>
<accession>A0AA38TWW9</accession>
<evidence type="ECO:0000259" key="2">
    <source>
        <dbReference type="PROSITE" id="PS51980"/>
    </source>
</evidence>
<organism evidence="3 4">
    <name type="scientific">Centaurea solstitialis</name>
    <name type="common">yellow star-thistle</name>
    <dbReference type="NCBI Taxonomy" id="347529"/>
    <lineage>
        <taxon>Eukaryota</taxon>
        <taxon>Viridiplantae</taxon>
        <taxon>Streptophyta</taxon>
        <taxon>Embryophyta</taxon>
        <taxon>Tracheophyta</taxon>
        <taxon>Spermatophyta</taxon>
        <taxon>Magnoliopsida</taxon>
        <taxon>eudicotyledons</taxon>
        <taxon>Gunneridae</taxon>
        <taxon>Pentapetalae</taxon>
        <taxon>asterids</taxon>
        <taxon>campanulids</taxon>
        <taxon>Asterales</taxon>
        <taxon>Asteraceae</taxon>
        <taxon>Carduoideae</taxon>
        <taxon>Cardueae</taxon>
        <taxon>Centaureinae</taxon>
        <taxon>Centaurea</taxon>
    </lineage>
</organism>
<reference evidence="3" key="1">
    <citation type="submission" date="2023-03" db="EMBL/GenBank/DDBJ databases">
        <title>Chromosome-scale reference genome and RAD-based genetic map of yellow starthistle (Centaurea solstitialis) reveal putative structural variation and QTLs associated with invader traits.</title>
        <authorList>
            <person name="Reatini B."/>
            <person name="Cang F.A."/>
            <person name="Jiang Q."/>
            <person name="Mckibben M.T.W."/>
            <person name="Barker M.S."/>
            <person name="Rieseberg L.H."/>
            <person name="Dlugosch K.M."/>
        </authorList>
    </citation>
    <scope>NUCLEOTIDE SEQUENCE</scope>
    <source>
        <strain evidence="3">CAN-66</strain>
        <tissue evidence="3">Leaf</tissue>
    </source>
</reference>
<feature type="compositionally biased region" description="Basic and acidic residues" evidence="1">
    <location>
        <begin position="75"/>
        <end position="85"/>
    </location>
</feature>
<protein>
    <recommendedName>
        <fullName evidence="2">OCEL domain-containing protein</fullName>
    </recommendedName>
</protein>
<gene>
    <name evidence="3" type="ORF">OSB04_004375</name>
</gene>
<feature type="compositionally biased region" description="Basic and acidic residues" evidence="1">
    <location>
        <begin position="1"/>
        <end position="40"/>
    </location>
</feature>
<proteinExistence type="predicted"/>
<keyword evidence="4" id="KW-1185">Reference proteome</keyword>
<dbReference type="Pfam" id="PF07303">
    <property type="entry name" value="Occludin_ELL"/>
    <property type="match status" value="1"/>
</dbReference>
<feature type="domain" description="OCEL" evidence="2">
    <location>
        <begin position="212"/>
        <end position="289"/>
    </location>
</feature>
<dbReference type="EMBL" id="JARYMX010000001">
    <property type="protein sequence ID" value="KAJ9568409.1"/>
    <property type="molecule type" value="Genomic_DNA"/>
</dbReference>
<dbReference type="Proteomes" id="UP001172457">
    <property type="component" value="Chromosome 1"/>
</dbReference>
<evidence type="ECO:0000313" key="3">
    <source>
        <dbReference type="EMBL" id="KAJ9568409.1"/>
    </source>
</evidence>
<feature type="region of interest" description="Disordered" evidence="1">
    <location>
        <begin position="1"/>
        <end position="217"/>
    </location>
</feature>
<dbReference type="PROSITE" id="PS51980">
    <property type="entry name" value="OCEL"/>
    <property type="match status" value="1"/>
</dbReference>
<comment type="caution">
    <text evidence="3">The sequence shown here is derived from an EMBL/GenBank/DDBJ whole genome shotgun (WGS) entry which is preliminary data.</text>
</comment>
<evidence type="ECO:0000256" key="1">
    <source>
        <dbReference type="SAM" id="MobiDB-lite"/>
    </source>
</evidence>
<evidence type="ECO:0000313" key="4">
    <source>
        <dbReference type="Proteomes" id="UP001172457"/>
    </source>
</evidence>